<dbReference type="PANTHER" id="PTHR24348">
    <property type="entry name" value="SERINE/THREONINE-PROTEIN KINASE UNC-51-RELATED"/>
    <property type="match status" value="1"/>
</dbReference>
<dbReference type="OMA" id="RFFTHPF"/>
<dbReference type="OrthoDB" id="346907at2759"/>
<evidence type="ECO:0000256" key="11">
    <source>
        <dbReference type="ARBA" id="ARBA00047899"/>
    </source>
</evidence>
<dbReference type="EMBL" id="UYRX01000591">
    <property type="protein sequence ID" value="VDK84249.1"/>
    <property type="molecule type" value="Genomic_DNA"/>
</dbReference>
<comment type="catalytic activity">
    <reaction evidence="11">
        <text>L-threonyl-[protein] + ATP = O-phospho-L-threonyl-[protein] + ADP + H(+)</text>
        <dbReference type="Rhea" id="RHEA:46608"/>
        <dbReference type="Rhea" id="RHEA-COMP:11060"/>
        <dbReference type="Rhea" id="RHEA-COMP:11605"/>
        <dbReference type="ChEBI" id="CHEBI:15378"/>
        <dbReference type="ChEBI" id="CHEBI:30013"/>
        <dbReference type="ChEBI" id="CHEBI:30616"/>
        <dbReference type="ChEBI" id="CHEBI:61977"/>
        <dbReference type="ChEBI" id="CHEBI:456216"/>
        <dbReference type="EC" id="2.7.11.1"/>
    </reaction>
</comment>
<reference evidence="14 15" key="1">
    <citation type="submission" date="2018-08" db="EMBL/GenBank/DDBJ databases">
        <authorList>
            <person name="Laetsch R D."/>
            <person name="Stevens L."/>
            <person name="Kumar S."/>
            <person name="Blaxter L. M."/>
        </authorList>
    </citation>
    <scope>NUCLEOTIDE SEQUENCE [LARGE SCALE GENOMIC DNA]</scope>
</reference>
<evidence type="ECO:0000256" key="9">
    <source>
        <dbReference type="ARBA" id="ARBA00023006"/>
    </source>
</evidence>
<evidence type="ECO:0000256" key="10">
    <source>
        <dbReference type="ARBA" id="ARBA00032242"/>
    </source>
</evidence>
<evidence type="ECO:0000256" key="1">
    <source>
        <dbReference type="ARBA" id="ARBA00004496"/>
    </source>
</evidence>
<evidence type="ECO:0000256" key="12">
    <source>
        <dbReference type="ARBA" id="ARBA00048679"/>
    </source>
</evidence>
<accession>A0A3P6TLJ3</accession>
<dbReference type="GO" id="GO:0000422">
    <property type="term" value="P:autophagy of mitochondrion"/>
    <property type="evidence" value="ECO:0007669"/>
    <property type="project" value="TreeGrafter"/>
</dbReference>
<dbReference type="SMART" id="SM00745">
    <property type="entry name" value="MIT"/>
    <property type="match status" value="2"/>
</dbReference>
<keyword evidence="4" id="KW-0963">Cytoplasm</keyword>
<keyword evidence="15" id="KW-1185">Reference proteome</keyword>
<dbReference type="GO" id="GO:0005776">
    <property type="term" value="C:autophagosome"/>
    <property type="evidence" value="ECO:0007669"/>
    <property type="project" value="TreeGrafter"/>
</dbReference>
<dbReference type="SMART" id="SM00220">
    <property type="entry name" value="S_TKc"/>
    <property type="match status" value="1"/>
</dbReference>
<protein>
    <recommendedName>
        <fullName evidence="3">Serine/threonine-protein kinase ULK3</fullName>
        <ecNumber evidence="2">2.7.11.1</ecNumber>
    </recommendedName>
    <alternativeName>
        <fullName evidence="10">Unc-51-like kinase 3</fullName>
    </alternativeName>
</protein>
<dbReference type="GO" id="GO:0034045">
    <property type="term" value="C:phagophore assembly site membrane"/>
    <property type="evidence" value="ECO:0007669"/>
    <property type="project" value="TreeGrafter"/>
</dbReference>
<evidence type="ECO:0000313" key="14">
    <source>
        <dbReference type="EMBL" id="VDK84249.1"/>
    </source>
</evidence>
<evidence type="ECO:0000259" key="13">
    <source>
        <dbReference type="PROSITE" id="PS50011"/>
    </source>
</evidence>
<dbReference type="Gene3D" id="1.20.58.80">
    <property type="entry name" value="Phosphotransferase system, lactose/cellobiose-type IIA subunit"/>
    <property type="match status" value="2"/>
</dbReference>
<feature type="domain" description="Protein kinase" evidence="13">
    <location>
        <begin position="1"/>
        <end position="180"/>
    </location>
</feature>
<gene>
    <name evidence="14" type="ORF">NLS_LOCUS6568</name>
</gene>
<evidence type="ECO:0000256" key="4">
    <source>
        <dbReference type="ARBA" id="ARBA00022490"/>
    </source>
</evidence>
<dbReference type="InterPro" id="IPR011009">
    <property type="entry name" value="Kinase-like_dom_sf"/>
</dbReference>
<dbReference type="PROSITE" id="PS00108">
    <property type="entry name" value="PROTEIN_KINASE_ST"/>
    <property type="match status" value="1"/>
</dbReference>
<comment type="subcellular location">
    <subcellularLocation>
        <location evidence="1">Cytoplasm</location>
    </subcellularLocation>
</comment>
<comment type="catalytic activity">
    <reaction evidence="12">
        <text>L-seryl-[protein] + ATP = O-phospho-L-seryl-[protein] + ADP + H(+)</text>
        <dbReference type="Rhea" id="RHEA:17989"/>
        <dbReference type="Rhea" id="RHEA-COMP:9863"/>
        <dbReference type="Rhea" id="RHEA-COMP:11604"/>
        <dbReference type="ChEBI" id="CHEBI:15378"/>
        <dbReference type="ChEBI" id="CHEBI:29999"/>
        <dbReference type="ChEBI" id="CHEBI:30616"/>
        <dbReference type="ChEBI" id="CHEBI:83421"/>
        <dbReference type="ChEBI" id="CHEBI:456216"/>
        <dbReference type="EC" id="2.7.11.1"/>
    </reaction>
</comment>
<dbReference type="InterPro" id="IPR008271">
    <property type="entry name" value="Ser/Thr_kinase_AS"/>
</dbReference>
<keyword evidence="6" id="KW-0808">Transferase</keyword>
<keyword evidence="7" id="KW-0677">Repeat</keyword>
<dbReference type="Pfam" id="PF04212">
    <property type="entry name" value="MIT"/>
    <property type="match status" value="1"/>
</dbReference>
<evidence type="ECO:0000256" key="8">
    <source>
        <dbReference type="ARBA" id="ARBA00022777"/>
    </source>
</evidence>
<dbReference type="SUPFAM" id="SSF56112">
    <property type="entry name" value="Protein kinase-like (PK-like)"/>
    <property type="match status" value="1"/>
</dbReference>
<dbReference type="STRING" id="42156.A0A3P6TLJ3"/>
<keyword evidence="9" id="KW-0072">Autophagy</keyword>
<evidence type="ECO:0000256" key="3">
    <source>
        <dbReference type="ARBA" id="ARBA00021644"/>
    </source>
</evidence>
<dbReference type="EC" id="2.7.11.1" evidence="2"/>
<dbReference type="PROSITE" id="PS50011">
    <property type="entry name" value="PROTEIN_KINASE_DOM"/>
    <property type="match status" value="1"/>
</dbReference>
<evidence type="ECO:0000256" key="2">
    <source>
        <dbReference type="ARBA" id="ARBA00012513"/>
    </source>
</evidence>
<proteinExistence type="predicted"/>
<evidence type="ECO:0000256" key="6">
    <source>
        <dbReference type="ARBA" id="ARBA00022679"/>
    </source>
</evidence>
<dbReference type="GO" id="GO:0042594">
    <property type="term" value="P:response to starvation"/>
    <property type="evidence" value="ECO:0007669"/>
    <property type="project" value="TreeGrafter"/>
</dbReference>
<dbReference type="GO" id="GO:0010506">
    <property type="term" value="P:regulation of autophagy"/>
    <property type="evidence" value="ECO:0007669"/>
    <property type="project" value="InterPro"/>
</dbReference>
<dbReference type="Gene3D" id="1.10.510.10">
    <property type="entry name" value="Transferase(Phosphotransferase) domain 1"/>
    <property type="match status" value="1"/>
</dbReference>
<sequence>MEYCGGGDLGSLIKHYGSLPETVTRRFFRQLASAIQYMRAMNVAHMDLKPQNILLTNRHKPSIKVSDFGLSQYLKKNEQASSFRGSPLYMAPEIFCGEPYDGRVDLWSCGVILYECLYGMPPFSAKTYGELVKQILSQQSISFPVNVRLSCVCLDLLQALLVRNPYDRITFERFFTHPFVDLIKLPFSAELDKADSYIRKSQQAESQDNLAEATKLLSSAMQIYINCLELFDEGKEKEKFREKIKAYLKHAENMKEHLRPVIHELPLSQSLGETEWNDWPQVRAAYLVAHTAHDLQRHEQWNEALEKYTLAIESVMHVLRNENRGTERAIKLQRKVSRWLSEAERIKNYMQIMDDDCETSMNDADEAEKQLNQITGNKQCIVS</sequence>
<dbReference type="GO" id="GO:0004674">
    <property type="term" value="F:protein serine/threonine kinase activity"/>
    <property type="evidence" value="ECO:0007669"/>
    <property type="project" value="UniProtKB-KW"/>
</dbReference>
<dbReference type="GO" id="GO:0061709">
    <property type="term" value="P:reticulophagy"/>
    <property type="evidence" value="ECO:0007669"/>
    <property type="project" value="TreeGrafter"/>
</dbReference>
<dbReference type="AlphaFoldDB" id="A0A3P6TLJ3"/>
<dbReference type="Proteomes" id="UP000277928">
    <property type="component" value="Unassembled WGS sequence"/>
</dbReference>
<dbReference type="GO" id="GO:0034727">
    <property type="term" value="P:piecemeal microautophagy of the nucleus"/>
    <property type="evidence" value="ECO:0007669"/>
    <property type="project" value="TreeGrafter"/>
</dbReference>
<dbReference type="Pfam" id="PF00069">
    <property type="entry name" value="Pkinase"/>
    <property type="match status" value="1"/>
</dbReference>
<dbReference type="GO" id="GO:0005524">
    <property type="term" value="F:ATP binding"/>
    <property type="evidence" value="ECO:0007669"/>
    <property type="project" value="InterPro"/>
</dbReference>
<keyword evidence="5" id="KW-0723">Serine/threonine-protein kinase</keyword>
<evidence type="ECO:0000256" key="5">
    <source>
        <dbReference type="ARBA" id="ARBA00022527"/>
    </source>
</evidence>
<dbReference type="SUPFAM" id="SSF116846">
    <property type="entry name" value="MIT domain"/>
    <property type="match status" value="2"/>
</dbReference>
<evidence type="ECO:0000313" key="15">
    <source>
        <dbReference type="Proteomes" id="UP000277928"/>
    </source>
</evidence>
<name>A0A3P6TLJ3_LITSI</name>
<dbReference type="InterPro" id="IPR000719">
    <property type="entry name" value="Prot_kinase_dom"/>
</dbReference>
<dbReference type="InterPro" id="IPR007330">
    <property type="entry name" value="MIT_dom"/>
</dbReference>
<dbReference type="InterPro" id="IPR036181">
    <property type="entry name" value="MIT_dom_sf"/>
</dbReference>
<dbReference type="GO" id="GO:0000045">
    <property type="term" value="P:autophagosome assembly"/>
    <property type="evidence" value="ECO:0007669"/>
    <property type="project" value="TreeGrafter"/>
</dbReference>
<keyword evidence="8" id="KW-0418">Kinase</keyword>
<evidence type="ECO:0000256" key="7">
    <source>
        <dbReference type="ARBA" id="ARBA00022737"/>
    </source>
</evidence>
<dbReference type="PANTHER" id="PTHR24348:SF65">
    <property type="entry name" value="SERINE_THREONINE-PROTEIN KINASE ULK3"/>
    <property type="match status" value="1"/>
</dbReference>
<dbReference type="GO" id="GO:0005829">
    <property type="term" value="C:cytosol"/>
    <property type="evidence" value="ECO:0007669"/>
    <property type="project" value="TreeGrafter"/>
</dbReference>
<organism evidence="14 15">
    <name type="scientific">Litomosoides sigmodontis</name>
    <name type="common">Filarial nematode worm</name>
    <dbReference type="NCBI Taxonomy" id="42156"/>
    <lineage>
        <taxon>Eukaryota</taxon>
        <taxon>Metazoa</taxon>
        <taxon>Ecdysozoa</taxon>
        <taxon>Nematoda</taxon>
        <taxon>Chromadorea</taxon>
        <taxon>Rhabditida</taxon>
        <taxon>Spirurina</taxon>
        <taxon>Spiruromorpha</taxon>
        <taxon>Filarioidea</taxon>
        <taxon>Onchocercidae</taxon>
        <taxon>Litomosoides</taxon>
    </lineage>
</organism>
<dbReference type="InterPro" id="IPR045269">
    <property type="entry name" value="Atg1-like"/>
</dbReference>